<dbReference type="PANTHER" id="PTHR43711:SF1">
    <property type="entry name" value="HISTIDINE KINASE 1"/>
    <property type="match status" value="1"/>
</dbReference>
<dbReference type="Gene3D" id="3.30.450.20">
    <property type="entry name" value="PAS domain"/>
    <property type="match status" value="1"/>
</dbReference>
<keyword evidence="9" id="KW-1185">Reference proteome</keyword>
<proteinExistence type="predicted"/>
<dbReference type="SUPFAM" id="SSF47384">
    <property type="entry name" value="Homodimeric domain of signal transducing histidine kinase"/>
    <property type="match status" value="1"/>
</dbReference>
<evidence type="ECO:0000256" key="4">
    <source>
        <dbReference type="ARBA" id="ARBA00022679"/>
    </source>
</evidence>
<dbReference type="PROSITE" id="PS50109">
    <property type="entry name" value="HIS_KIN"/>
    <property type="match status" value="1"/>
</dbReference>
<dbReference type="EC" id="2.7.13.3" evidence="2"/>
<accession>A0A4S1WWN9</accession>
<dbReference type="InterPro" id="IPR003594">
    <property type="entry name" value="HATPase_dom"/>
</dbReference>
<dbReference type="EMBL" id="SRXU01000001">
    <property type="protein sequence ID" value="TGX45996.1"/>
    <property type="molecule type" value="Genomic_DNA"/>
</dbReference>
<organism evidence="8 9">
    <name type="scientific">Sphingomonas naasensis</name>
    <dbReference type="NCBI Taxonomy" id="1344951"/>
    <lineage>
        <taxon>Bacteria</taxon>
        <taxon>Pseudomonadati</taxon>
        <taxon>Pseudomonadota</taxon>
        <taxon>Alphaproteobacteria</taxon>
        <taxon>Sphingomonadales</taxon>
        <taxon>Sphingomonadaceae</taxon>
        <taxon>Sphingomonas</taxon>
    </lineage>
</organism>
<dbReference type="OrthoDB" id="7933832at2"/>
<dbReference type="CDD" id="cd00130">
    <property type="entry name" value="PAS"/>
    <property type="match status" value="1"/>
</dbReference>
<keyword evidence="3" id="KW-0597">Phosphoprotein</keyword>
<dbReference type="SUPFAM" id="SSF55785">
    <property type="entry name" value="PYP-like sensor domain (PAS domain)"/>
    <property type="match status" value="1"/>
</dbReference>
<dbReference type="Pfam" id="PF00989">
    <property type="entry name" value="PAS"/>
    <property type="match status" value="1"/>
</dbReference>
<dbReference type="GO" id="GO:0006355">
    <property type="term" value="P:regulation of DNA-templated transcription"/>
    <property type="evidence" value="ECO:0007669"/>
    <property type="project" value="InterPro"/>
</dbReference>
<keyword evidence="4" id="KW-0808">Transferase</keyword>
<dbReference type="InterPro" id="IPR035965">
    <property type="entry name" value="PAS-like_dom_sf"/>
</dbReference>
<dbReference type="FunFam" id="3.30.565.10:FF:000006">
    <property type="entry name" value="Sensor histidine kinase WalK"/>
    <property type="match status" value="1"/>
</dbReference>
<dbReference type="InterPro" id="IPR004358">
    <property type="entry name" value="Sig_transdc_His_kin-like_C"/>
</dbReference>
<dbReference type="InterPro" id="IPR050736">
    <property type="entry name" value="Sensor_HK_Regulatory"/>
</dbReference>
<keyword evidence="5" id="KW-0418">Kinase</keyword>
<dbReference type="Gene3D" id="1.10.287.130">
    <property type="match status" value="1"/>
</dbReference>
<evidence type="ECO:0000259" key="7">
    <source>
        <dbReference type="PROSITE" id="PS50109"/>
    </source>
</evidence>
<dbReference type="Pfam" id="PF02518">
    <property type="entry name" value="HATPase_c"/>
    <property type="match status" value="1"/>
</dbReference>
<evidence type="ECO:0000256" key="3">
    <source>
        <dbReference type="ARBA" id="ARBA00022553"/>
    </source>
</evidence>
<reference evidence="8 9" key="1">
    <citation type="submission" date="2019-04" db="EMBL/GenBank/DDBJ databases">
        <title>Sphingomonas psychrotolerans sp. nov., isolated from soil in the Tianshan Mountains, Xinjiang, China.</title>
        <authorList>
            <person name="Luo Y."/>
            <person name="Sheng H."/>
        </authorList>
    </citation>
    <scope>NUCLEOTIDE SEQUENCE [LARGE SCALE GENOMIC DNA]</scope>
    <source>
        <strain evidence="8 9">KIS18-15</strain>
    </source>
</reference>
<gene>
    <name evidence="8" type="ORF">E5A74_02135</name>
</gene>
<comment type="catalytic activity">
    <reaction evidence="1">
        <text>ATP + protein L-histidine = ADP + protein N-phospho-L-histidine.</text>
        <dbReference type="EC" id="2.7.13.3"/>
    </reaction>
</comment>
<dbReference type="InterPro" id="IPR036890">
    <property type="entry name" value="HATPase_C_sf"/>
</dbReference>
<evidence type="ECO:0000256" key="1">
    <source>
        <dbReference type="ARBA" id="ARBA00000085"/>
    </source>
</evidence>
<evidence type="ECO:0000313" key="9">
    <source>
        <dbReference type="Proteomes" id="UP000309848"/>
    </source>
</evidence>
<evidence type="ECO:0000256" key="5">
    <source>
        <dbReference type="ARBA" id="ARBA00022777"/>
    </source>
</evidence>
<dbReference type="RefSeq" id="WP_135982368.1">
    <property type="nucleotide sequence ID" value="NZ_JAASQM010000001.1"/>
</dbReference>
<evidence type="ECO:0000313" key="8">
    <source>
        <dbReference type="EMBL" id="TGX45996.1"/>
    </source>
</evidence>
<dbReference type="InterPro" id="IPR000014">
    <property type="entry name" value="PAS"/>
</dbReference>
<sequence length="465" mass="50227">MNAIDRTLPVSWGRLDREGRLLDAEARLAELNQRAGGDTGVPLAVPPIAALARLAQRLGIAISRNVVAADGEDDLDLWVRAEPEQGGVRLEVSGWRQRPAWRAIASELEREGDFFRSAADWLWETDASLRITFLSIEAGERYGFDSSAMLGQPLTRLFHLEQDESGNLPILDAVAAQAQFDGQKAEIRGTGRMVRLAATPRSDPGGRFAGFVGAAHMLETPLPPEPGPDTPLPAPAASFGGFPDSFSQRLDRALRGPLGKIIANADSISAQLDGPLKSDYAEYASDIANAGRHLLGLVEDLVDLQAIERDDFAIALEPIDLADVARRASGLLGVRAAQSEVRIDKPALDEALPATGEFRRALQVLVNLIGNAVRYSPPGAMVWIRLEREEKKSCVIVADQGKGIAHEDQERIFEKFGRVDDSEPGGSGLGLYIARRLARAMGGDLKVDSAPGMGARFIFSLPTRH</sequence>
<dbReference type="PANTHER" id="PTHR43711">
    <property type="entry name" value="TWO-COMPONENT HISTIDINE KINASE"/>
    <property type="match status" value="1"/>
</dbReference>
<dbReference type="SMART" id="SM00387">
    <property type="entry name" value="HATPase_c"/>
    <property type="match status" value="1"/>
</dbReference>
<dbReference type="SUPFAM" id="SSF55874">
    <property type="entry name" value="ATPase domain of HSP90 chaperone/DNA topoisomerase II/histidine kinase"/>
    <property type="match status" value="1"/>
</dbReference>
<dbReference type="AlphaFoldDB" id="A0A4S1WWN9"/>
<dbReference type="InterPro" id="IPR005467">
    <property type="entry name" value="His_kinase_dom"/>
</dbReference>
<comment type="caution">
    <text evidence="8">The sequence shown here is derived from an EMBL/GenBank/DDBJ whole genome shotgun (WGS) entry which is preliminary data.</text>
</comment>
<protein>
    <recommendedName>
        <fullName evidence="2">histidine kinase</fullName>
        <ecNumber evidence="2">2.7.13.3</ecNumber>
    </recommendedName>
</protein>
<dbReference type="InterPro" id="IPR036097">
    <property type="entry name" value="HisK_dim/P_sf"/>
</dbReference>
<keyword evidence="6" id="KW-0902">Two-component regulatory system</keyword>
<dbReference type="PRINTS" id="PR00344">
    <property type="entry name" value="BCTRLSENSOR"/>
</dbReference>
<evidence type="ECO:0000256" key="6">
    <source>
        <dbReference type="ARBA" id="ARBA00023012"/>
    </source>
</evidence>
<dbReference type="GO" id="GO:0000155">
    <property type="term" value="F:phosphorelay sensor kinase activity"/>
    <property type="evidence" value="ECO:0007669"/>
    <property type="project" value="InterPro"/>
</dbReference>
<feature type="domain" description="Histidine kinase" evidence="7">
    <location>
        <begin position="249"/>
        <end position="465"/>
    </location>
</feature>
<dbReference type="Proteomes" id="UP000309848">
    <property type="component" value="Unassembled WGS sequence"/>
</dbReference>
<dbReference type="InterPro" id="IPR013767">
    <property type="entry name" value="PAS_fold"/>
</dbReference>
<name>A0A4S1WWN9_9SPHN</name>
<dbReference type="Gene3D" id="3.30.565.10">
    <property type="entry name" value="Histidine kinase-like ATPase, C-terminal domain"/>
    <property type="match status" value="1"/>
</dbReference>
<evidence type="ECO:0000256" key="2">
    <source>
        <dbReference type="ARBA" id="ARBA00012438"/>
    </source>
</evidence>